<feature type="compositionally biased region" description="Polar residues" evidence="15">
    <location>
        <begin position="353"/>
        <end position="366"/>
    </location>
</feature>
<keyword evidence="3" id="KW-1003">Cell membrane</keyword>
<evidence type="ECO:0000256" key="12">
    <source>
        <dbReference type="ARBA" id="ARBA00023136"/>
    </source>
</evidence>
<keyword evidence="18" id="KW-1185">Reference proteome</keyword>
<dbReference type="GO" id="GO:0019369">
    <property type="term" value="P:arachidonate metabolic process"/>
    <property type="evidence" value="ECO:0007669"/>
    <property type="project" value="TreeGrafter"/>
</dbReference>
<dbReference type="Gene3D" id="3.40.50.1820">
    <property type="entry name" value="alpha/beta hydrolase"/>
    <property type="match status" value="1"/>
</dbReference>
<reference evidence="17 18" key="1">
    <citation type="submission" date="2018-02" db="EMBL/GenBank/DDBJ databases">
        <title>Genome sequence of the basidiomycete white-rot fungus Phlebia centrifuga.</title>
        <authorList>
            <person name="Granchi Z."/>
            <person name="Peng M."/>
            <person name="de Vries R.P."/>
            <person name="Hilden K."/>
            <person name="Makela M.R."/>
            <person name="Grigoriev I."/>
            <person name="Riley R."/>
        </authorList>
    </citation>
    <scope>NUCLEOTIDE SEQUENCE [LARGE SCALE GENOMIC DNA]</scope>
    <source>
        <strain evidence="17 18">FBCC195</strain>
    </source>
</reference>
<evidence type="ECO:0000256" key="7">
    <source>
        <dbReference type="ARBA" id="ARBA00022801"/>
    </source>
</evidence>
<feature type="compositionally biased region" description="Basic residues" evidence="15">
    <location>
        <begin position="468"/>
        <end position="478"/>
    </location>
</feature>
<evidence type="ECO:0000313" key="18">
    <source>
        <dbReference type="Proteomes" id="UP000186601"/>
    </source>
</evidence>
<feature type="region of interest" description="Disordered" evidence="15">
    <location>
        <begin position="352"/>
        <end position="377"/>
    </location>
</feature>
<dbReference type="Pfam" id="PF01764">
    <property type="entry name" value="Lipase_3"/>
    <property type="match status" value="1"/>
</dbReference>
<evidence type="ECO:0000256" key="5">
    <source>
        <dbReference type="ARBA" id="ARBA00022692"/>
    </source>
</evidence>
<evidence type="ECO:0000256" key="14">
    <source>
        <dbReference type="ARBA" id="ARBA00026104"/>
    </source>
</evidence>
<dbReference type="PANTHER" id="PTHR45792">
    <property type="entry name" value="DIACYLGLYCEROL LIPASE HOMOLOG-RELATED"/>
    <property type="match status" value="1"/>
</dbReference>
<dbReference type="SUPFAM" id="SSF53474">
    <property type="entry name" value="alpha/beta-Hydrolases"/>
    <property type="match status" value="1"/>
</dbReference>
<dbReference type="InterPro" id="IPR029058">
    <property type="entry name" value="AB_hydrolase_fold"/>
</dbReference>
<dbReference type="InterPro" id="IPR002921">
    <property type="entry name" value="Fungal_lipase-type"/>
</dbReference>
<keyword evidence="6" id="KW-0479">Metal-binding</keyword>
<evidence type="ECO:0000256" key="4">
    <source>
        <dbReference type="ARBA" id="ARBA00022553"/>
    </source>
</evidence>
<evidence type="ECO:0000259" key="16">
    <source>
        <dbReference type="Pfam" id="PF01764"/>
    </source>
</evidence>
<accession>A0A2R6NUN7</accession>
<organism evidence="17 18">
    <name type="scientific">Hermanssonia centrifuga</name>
    <dbReference type="NCBI Taxonomy" id="98765"/>
    <lineage>
        <taxon>Eukaryota</taxon>
        <taxon>Fungi</taxon>
        <taxon>Dikarya</taxon>
        <taxon>Basidiomycota</taxon>
        <taxon>Agaricomycotina</taxon>
        <taxon>Agaricomycetes</taxon>
        <taxon>Polyporales</taxon>
        <taxon>Meruliaceae</taxon>
        <taxon>Hermanssonia</taxon>
    </lineage>
</organism>
<dbReference type="PANTHER" id="PTHR45792:SF8">
    <property type="entry name" value="DIACYLGLYCEROL LIPASE-ALPHA"/>
    <property type="match status" value="1"/>
</dbReference>
<evidence type="ECO:0000256" key="10">
    <source>
        <dbReference type="ARBA" id="ARBA00022989"/>
    </source>
</evidence>
<name>A0A2R6NUN7_9APHY</name>
<keyword evidence="5" id="KW-0812">Transmembrane</keyword>
<dbReference type="OrthoDB" id="438440at2759"/>
<feature type="domain" description="Fungal lipase-type" evidence="16">
    <location>
        <begin position="408"/>
        <end position="605"/>
    </location>
</feature>
<keyword evidence="10" id="KW-1133">Transmembrane helix</keyword>
<dbReference type="GO" id="GO:0005886">
    <property type="term" value="C:plasma membrane"/>
    <property type="evidence" value="ECO:0007669"/>
    <property type="project" value="UniProtKB-SubCell"/>
</dbReference>
<dbReference type="GO" id="GO:0046340">
    <property type="term" value="P:diacylglycerol catabolic process"/>
    <property type="evidence" value="ECO:0007669"/>
    <property type="project" value="TreeGrafter"/>
</dbReference>
<keyword evidence="11" id="KW-0443">Lipid metabolism</keyword>
<dbReference type="GO" id="GO:0046872">
    <property type="term" value="F:metal ion binding"/>
    <property type="evidence" value="ECO:0007669"/>
    <property type="project" value="UniProtKB-KW"/>
</dbReference>
<evidence type="ECO:0000256" key="1">
    <source>
        <dbReference type="ARBA" id="ARBA00001913"/>
    </source>
</evidence>
<gene>
    <name evidence="17" type="ORF">PHLCEN_2v8091</name>
</gene>
<evidence type="ECO:0000256" key="3">
    <source>
        <dbReference type="ARBA" id="ARBA00022475"/>
    </source>
</evidence>
<evidence type="ECO:0000256" key="15">
    <source>
        <dbReference type="SAM" id="MobiDB-lite"/>
    </source>
</evidence>
<keyword evidence="8" id="KW-0106">Calcium</keyword>
<keyword evidence="12" id="KW-0472">Membrane</keyword>
<keyword evidence="7" id="KW-0378">Hydrolase</keyword>
<dbReference type="EMBL" id="MLYV02000815">
    <property type="protein sequence ID" value="PSR77058.1"/>
    <property type="molecule type" value="Genomic_DNA"/>
</dbReference>
<dbReference type="EC" id="3.1.1.116" evidence="14"/>
<dbReference type="CDD" id="cd00519">
    <property type="entry name" value="Lipase_3"/>
    <property type="match status" value="1"/>
</dbReference>
<dbReference type="GO" id="GO:0016298">
    <property type="term" value="F:lipase activity"/>
    <property type="evidence" value="ECO:0007669"/>
    <property type="project" value="TreeGrafter"/>
</dbReference>
<feature type="region of interest" description="Disordered" evidence="15">
    <location>
        <begin position="456"/>
        <end position="490"/>
    </location>
</feature>
<comment type="catalytic activity">
    <reaction evidence="13">
        <text>a 1,2-diacyl-sn-glycerol + H2O = a 2-acylglycerol + a fatty acid + H(+)</text>
        <dbReference type="Rhea" id="RHEA:33275"/>
        <dbReference type="ChEBI" id="CHEBI:15377"/>
        <dbReference type="ChEBI" id="CHEBI:15378"/>
        <dbReference type="ChEBI" id="CHEBI:17389"/>
        <dbReference type="ChEBI" id="CHEBI:17815"/>
        <dbReference type="ChEBI" id="CHEBI:28868"/>
        <dbReference type="EC" id="3.1.1.116"/>
    </reaction>
    <physiologicalReaction direction="left-to-right" evidence="13">
        <dbReference type="Rhea" id="RHEA:33276"/>
    </physiologicalReaction>
</comment>
<evidence type="ECO:0000256" key="2">
    <source>
        <dbReference type="ARBA" id="ARBA00004651"/>
    </source>
</evidence>
<evidence type="ECO:0000256" key="8">
    <source>
        <dbReference type="ARBA" id="ARBA00022837"/>
    </source>
</evidence>
<comment type="cofactor">
    <cofactor evidence="1">
        <name>Ca(2+)</name>
        <dbReference type="ChEBI" id="CHEBI:29108"/>
    </cofactor>
</comment>
<evidence type="ECO:0000256" key="6">
    <source>
        <dbReference type="ARBA" id="ARBA00022723"/>
    </source>
</evidence>
<comment type="caution">
    <text evidence="17">The sequence shown here is derived from an EMBL/GenBank/DDBJ whole genome shotgun (WGS) entry which is preliminary data.</text>
</comment>
<dbReference type="STRING" id="98765.A0A2R6NUN7"/>
<evidence type="ECO:0000256" key="13">
    <source>
        <dbReference type="ARBA" id="ARBA00024531"/>
    </source>
</evidence>
<keyword evidence="4" id="KW-0597">Phosphoprotein</keyword>
<dbReference type="Proteomes" id="UP000186601">
    <property type="component" value="Unassembled WGS sequence"/>
</dbReference>
<evidence type="ECO:0000313" key="17">
    <source>
        <dbReference type="EMBL" id="PSR77058.1"/>
    </source>
</evidence>
<comment type="subcellular location">
    <subcellularLocation>
        <location evidence="2">Cell membrane</location>
        <topology evidence="2">Multi-pass membrane protein</topology>
    </subcellularLocation>
</comment>
<evidence type="ECO:0000256" key="9">
    <source>
        <dbReference type="ARBA" id="ARBA00022963"/>
    </source>
</evidence>
<proteinExistence type="predicted"/>
<sequence>MLSNWDKYSRVSLDAASTATSVGFSAAKHSTRFGFAITRGIASSVAGLTGSAIDHVIFGGSMGAGPVLGGAVSTAISAIESLTLAPILLGESLASTTLVAAQSSISVVQAVFPGSDEASFSLASFATLVRREWNEDLQDEASPGSRFGVTEVMKALVAWATLQGMTSEWQEKRWFKCLTELRVNDIPGAQRELSLNAGQKKDSTVHVTRDATYPRQIINADIGEASSASSGVLKICIPPGTEFQDPHAELKATLRRFSKLVLAGYGGASLLFFGVPPVPISIPVTGNNDDEETKLAMAIGSSEVEAAGSSMKATAAQARDWDSKPGAPSYSWWDVLRGKHDEDILLRYAASHPHSNPATPTGSGSEPTLPPTASRGPPHVVASTFGGESSLMPRFWVLTDHARQEVVLVIRGTMSINELAVDLTCDPADFHLHCSNSTASEELDDFDEILECIPGSFPMDLSTPPRPRPTRTGHKAKKPSTDSSSSENSTYQVHGGMLKMARAMGGRGKPVNISIKHALRRNEGYSLAICGHSLGAGVAALLALMWADPRTCLTHRSSGLPSKRRVAAYCYAPPCLVDPRLSRLAASNNLITSFVYSHDIVSRLSLGSVRDLRRAAAWLCEAEKEKRGEGYGGVTGKALKGKTGFGKYGDEQWFLSIRKTLEANMHMAHLYPPGRVLWAIRDGDLDSSHRLDAPMKDSREKVRLFDVQDVEQVFNQIVFARDMLRQTMREKRPPPPLRENIVFGRMIQGIATEEKTN</sequence>
<dbReference type="AlphaFoldDB" id="A0A2R6NUN7"/>
<dbReference type="InterPro" id="IPR052214">
    <property type="entry name" value="DAG_Lipase-Related"/>
</dbReference>
<protein>
    <recommendedName>
        <fullName evidence="14">sn-1-specific diacylglycerol lipase</fullName>
        <ecNumber evidence="14">3.1.1.116</ecNumber>
    </recommendedName>
</protein>
<keyword evidence="9" id="KW-0442">Lipid degradation</keyword>
<evidence type="ECO:0000256" key="11">
    <source>
        <dbReference type="ARBA" id="ARBA00023098"/>
    </source>
</evidence>